<proteinExistence type="predicted"/>
<dbReference type="InterPro" id="IPR033411">
    <property type="entry name" value="Ribonuclease_PIN"/>
</dbReference>
<dbReference type="InterPro" id="IPR039907">
    <property type="entry name" value="NOB1"/>
</dbReference>
<dbReference type="GO" id="GO:0030688">
    <property type="term" value="C:preribosome, small subunit precursor"/>
    <property type="evidence" value="ECO:0007669"/>
    <property type="project" value="TreeGrafter"/>
</dbReference>
<dbReference type="AlphaFoldDB" id="A0A075GTG1"/>
<accession>A0A075GTG1</accession>
<dbReference type="GO" id="GO:0004521">
    <property type="term" value="F:RNA endonuclease activity"/>
    <property type="evidence" value="ECO:0007669"/>
    <property type="project" value="TreeGrafter"/>
</dbReference>
<name>A0A075GTG1_9EURY</name>
<dbReference type="Pfam" id="PF17146">
    <property type="entry name" value="PIN_6"/>
    <property type="match status" value="1"/>
</dbReference>
<evidence type="ECO:0000313" key="5">
    <source>
        <dbReference type="EMBL" id="AIF07211.1"/>
    </source>
</evidence>
<dbReference type="GO" id="GO:0046872">
    <property type="term" value="F:metal ion binding"/>
    <property type="evidence" value="ECO:0007669"/>
    <property type="project" value="UniProtKB-KW"/>
</dbReference>
<organism evidence="5">
    <name type="scientific">uncultured marine group II/III euryarchaeote KM3_200_B10</name>
    <dbReference type="NCBI Taxonomy" id="1457976"/>
    <lineage>
        <taxon>Archaea</taxon>
        <taxon>Methanobacteriati</taxon>
        <taxon>Methanobacteriota</taxon>
        <taxon>environmental samples</taxon>
    </lineage>
</organism>
<dbReference type="PANTHER" id="PTHR12814">
    <property type="entry name" value="RNA-BINDING PROTEIN NOB1"/>
    <property type="match status" value="1"/>
</dbReference>
<dbReference type="Gene3D" id="3.40.50.1010">
    <property type="entry name" value="5'-nuclease"/>
    <property type="match status" value="1"/>
</dbReference>
<reference evidence="5" key="1">
    <citation type="journal article" date="2014" name="Genome Biol. Evol.">
        <title>Pangenome evidence for extensive interdomain horizontal transfer affecting lineage core and shell genes in uncultured planktonic thaumarchaeota and euryarchaeota.</title>
        <authorList>
            <person name="Deschamps P."/>
            <person name="Zivanovic Y."/>
            <person name="Moreira D."/>
            <person name="Rodriguez-Valera F."/>
            <person name="Lopez-Garcia P."/>
        </authorList>
    </citation>
    <scope>NUCLEOTIDE SEQUENCE</scope>
</reference>
<feature type="domain" description="Ribonuclease PIN" evidence="4">
    <location>
        <begin position="31"/>
        <end position="113"/>
    </location>
</feature>
<dbReference type="EMBL" id="KF900795">
    <property type="protein sequence ID" value="AIF07211.1"/>
    <property type="molecule type" value="Genomic_DNA"/>
</dbReference>
<evidence type="ECO:0000256" key="1">
    <source>
        <dbReference type="ARBA" id="ARBA00022722"/>
    </source>
</evidence>
<keyword evidence="3" id="KW-0378">Hydrolase</keyword>
<dbReference type="SUPFAM" id="SSF88723">
    <property type="entry name" value="PIN domain-like"/>
    <property type="match status" value="1"/>
</dbReference>
<dbReference type="GO" id="GO:0030490">
    <property type="term" value="P:maturation of SSU-rRNA"/>
    <property type="evidence" value="ECO:0007669"/>
    <property type="project" value="TreeGrafter"/>
</dbReference>
<dbReference type="InterPro" id="IPR029060">
    <property type="entry name" value="PIN-like_dom_sf"/>
</dbReference>
<keyword evidence="2" id="KW-0479">Metal-binding</keyword>
<dbReference type="PANTHER" id="PTHR12814:SF2">
    <property type="entry name" value="RNA-BINDING PROTEIN NOB1"/>
    <property type="match status" value="1"/>
</dbReference>
<protein>
    <submittedName>
        <fullName evidence="5">Putative nucleic acid binding protein</fullName>
    </submittedName>
</protein>
<keyword evidence="1" id="KW-0540">Nuclease</keyword>
<evidence type="ECO:0000256" key="3">
    <source>
        <dbReference type="ARBA" id="ARBA00022801"/>
    </source>
</evidence>
<sequence length="191" mass="20259">MNIASCGQRASAEGTPDSAAGLRIAVAVGEVLDTAALIAWPMERMRGGLVVPSQRAELGRISPDKEMLLDSIGLEWVTPGGAALAQASELATQTGDMAGLSPVDLELLALSIERSATLVTDDYRLQNLCERGGIPWLSVTMEGIQALWTWELRCTGCGAIQPHPDAPHAGKEELGNCPDCGAVLRLRRSRE</sequence>
<dbReference type="GO" id="GO:0016787">
    <property type="term" value="F:hydrolase activity"/>
    <property type="evidence" value="ECO:0007669"/>
    <property type="project" value="UniProtKB-KW"/>
</dbReference>
<evidence type="ECO:0000256" key="2">
    <source>
        <dbReference type="ARBA" id="ARBA00022723"/>
    </source>
</evidence>
<evidence type="ECO:0000259" key="4">
    <source>
        <dbReference type="Pfam" id="PF17146"/>
    </source>
</evidence>